<feature type="transmembrane region" description="Helical" evidence="6">
    <location>
        <begin position="558"/>
        <end position="576"/>
    </location>
</feature>
<evidence type="ECO:0000256" key="1">
    <source>
        <dbReference type="ARBA" id="ARBA00004141"/>
    </source>
</evidence>
<keyword evidence="4 6" id="KW-0472">Membrane</keyword>
<comment type="subcellular location">
    <subcellularLocation>
        <location evidence="1">Membrane</location>
        <topology evidence="1">Multi-pass membrane protein</topology>
    </subcellularLocation>
</comment>
<feature type="compositionally biased region" description="Basic residues" evidence="5">
    <location>
        <begin position="680"/>
        <end position="690"/>
    </location>
</feature>
<feature type="compositionally biased region" description="Polar residues" evidence="5">
    <location>
        <begin position="823"/>
        <end position="833"/>
    </location>
</feature>
<evidence type="ECO:0000259" key="7">
    <source>
        <dbReference type="Pfam" id="PF00520"/>
    </source>
</evidence>
<evidence type="ECO:0000256" key="2">
    <source>
        <dbReference type="ARBA" id="ARBA00022692"/>
    </source>
</evidence>
<feature type="transmembrane region" description="Helical" evidence="6">
    <location>
        <begin position="335"/>
        <end position="355"/>
    </location>
</feature>
<feature type="transmembrane region" description="Helical" evidence="6">
    <location>
        <begin position="367"/>
        <end position="384"/>
    </location>
</feature>
<dbReference type="Pfam" id="PF00520">
    <property type="entry name" value="Ion_trans"/>
    <property type="match status" value="1"/>
</dbReference>
<evidence type="ECO:0000313" key="10">
    <source>
        <dbReference type="Proteomes" id="UP000683360"/>
    </source>
</evidence>
<feature type="domain" description="TRPM-like" evidence="8">
    <location>
        <begin position="1"/>
        <end position="205"/>
    </location>
</feature>
<evidence type="ECO:0000313" key="9">
    <source>
        <dbReference type="EMBL" id="CAG2196139.1"/>
    </source>
</evidence>
<feature type="compositionally biased region" description="Acidic residues" evidence="5">
    <location>
        <begin position="66"/>
        <end position="78"/>
    </location>
</feature>
<feature type="transmembrane region" description="Helical" evidence="6">
    <location>
        <begin position="404"/>
        <end position="428"/>
    </location>
</feature>
<evidence type="ECO:0000259" key="8">
    <source>
        <dbReference type="Pfam" id="PF25508"/>
    </source>
</evidence>
<dbReference type="Proteomes" id="UP000683360">
    <property type="component" value="Unassembled WGS sequence"/>
</dbReference>
<comment type="caution">
    <text evidence="9">The sequence shown here is derived from an EMBL/GenBank/DDBJ whole genome shotgun (WGS) entry which is preliminary data.</text>
</comment>
<dbReference type="OrthoDB" id="6238217at2759"/>
<keyword evidence="2 6" id="KW-0812">Transmembrane</keyword>
<sequence length="833" mass="96364">MREFLTSKRLLKLYDLALKEIDINNMPLKQLITKLGMNENEQMKMEKLSKIVVSLMDKFDNGMEEEEDIDDNANDNDNDNERNKNEPKHFKHPFKQLLIWSALLLRQQMANFALKMGGEPVTSTVAASRIHFSLAKYIHRNELSVKNKVLAYKEEFDELASDVLDECHSRDPTTAMMIAERRSPTWSNMTSMQMAASADNQTFLASVVCQNSISSTWKRGIGSSWQKVFLVSLFPFLAATPLLDIDKLGENKMSPTHKFLTFLTSPIAKFTYHSLMYLIFLMLFTYFVLVEFRTSGVKPIEGLCIVWISTFIIDNIYTCLAFPSPTLKGTIRDWFGLLKFLDIGNCVLAIIAFIMHAEGYKVTEAKSIFCINAVVFYIRVLEIYTVNSRLGPKMVMIKKMLLELVMFILVLIIFLVAYGVASQGLMHLQRESKWQILKDVVYIPYWQLYGELSLEEIEEGENCIVYNTTNSTDMDNKTEMINACNVTAGVLDDSYCKKPHWLVPVLLAAYLMIGNILLLNLLIAIFSNVFHEVQVNSNRIWKYQMYFLVMEFDTKASLVPPLSIFIHIYLVVKWILRHTCCRKSKGRQYGSRHLEYLQLFEKEQLSNYLRKKKADAKCSTEISNLSMQKRIDELFKLIKEDFLDEDRATLVREISKAVFESLQRPNTAGPTDKEEEDKKEKKHKKKKKKKAKDDEVKLLKARDNEDKVFTSRDDGNKLFKAKDYEDKLLNIDKDIQKSKAGKKIADLLEENPSNEQYAITPSLLPISLRRKPPTKNWTMDSDSDEEKPPGSQRMNIQHDSDDNSDLNNFNKAKKKRRRRRNRSLPQDSSLKKI</sequence>
<feature type="compositionally biased region" description="Basic and acidic residues" evidence="5">
    <location>
        <begin position="79"/>
        <end position="88"/>
    </location>
</feature>
<dbReference type="InterPro" id="IPR057366">
    <property type="entry name" value="TRPM-like"/>
</dbReference>
<dbReference type="InterPro" id="IPR005821">
    <property type="entry name" value="Ion_trans_dom"/>
</dbReference>
<evidence type="ECO:0000256" key="4">
    <source>
        <dbReference type="ARBA" id="ARBA00023136"/>
    </source>
</evidence>
<feature type="transmembrane region" description="Helical" evidence="6">
    <location>
        <begin position="501"/>
        <end position="526"/>
    </location>
</feature>
<feature type="region of interest" description="Disordered" evidence="5">
    <location>
        <begin position="662"/>
        <end position="696"/>
    </location>
</feature>
<dbReference type="AlphaFoldDB" id="A0A8S3QH45"/>
<dbReference type="InterPro" id="IPR050927">
    <property type="entry name" value="TRPM"/>
</dbReference>
<dbReference type="GO" id="GO:0005886">
    <property type="term" value="C:plasma membrane"/>
    <property type="evidence" value="ECO:0007669"/>
    <property type="project" value="TreeGrafter"/>
</dbReference>
<dbReference type="Pfam" id="PF25508">
    <property type="entry name" value="TRPM2"/>
    <property type="match status" value="1"/>
</dbReference>
<evidence type="ECO:0000256" key="6">
    <source>
        <dbReference type="SAM" id="Phobius"/>
    </source>
</evidence>
<gene>
    <name evidence="9" type="ORF">MEDL_11033</name>
</gene>
<keyword evidence="10" id="KW-1185">Reference proteome</keyword>
<feature type="transmembrane region" description="Helical" evidence="6">
    <location>
        <begin position="302"/>
        <end position="323"/>
    </location>
</feature>
<organism evidence="9 10">
    <name type="scientific">Mytilus edulis</name>
    <name type="common">Blue mussel</name>
    <dbReference type="NCBI Taxonomy" id="6550"/>
    <lineage>
        <taxon>Eukaryota</taxon>
        <taxon>Metazoa</taxon>
        <taxon>Spiralia</taxon>
        <taxon>Lophotrochozoa</taxon>
        <taxon>Mollusca</taxon>
        <taxon>Bivalvia</taxon>
        <taxon>Autobranchia</taxon>
        <taxon>Pteriomorphia</taxon>
        <taxon>Mytilida</taxon>
        <taxon>Mytiloidea</taxon>
        <taxon>Mytilidae</taxon>
        <taxon>Mytilinae</taxon>
        <taxon>Mytilus</taxon>
    </lineage>
</organism>
<feature type="domain" description="Ion transport" evidence="7">
    <location>
        <begin position="276"/>
        <end position="536"/>
    </location>
</feature>
<dbReference type="GO" id="GO:0005261">
    <property type="term" value="F:monoatomic cation channel activity"/>
    <property type="evidence" value="ECO:0007669"/>
    <property type="project" value="TreeGrafter"/>
</dbReference>
<proteinExistence type="predicted"/>
<feature type="region of interest" description="Disordered" evidence="5">
    <location>
        <begin position="749"/>
        <end position="833"/>
    </location>
</feature>
<accession>A0A8S3QH45</accession>
<dbReference type="GO" id="GO:0030001">
    <property type="term" value="P:metal ion transport"/>
    <property type="evidence" value="ECO:0007669"/>
    <property type="project" value="TreeGrafter"/>
</dbReference>
<feature type="transmembrane region" description="Helical" evidence="6">
    <location>
        <begin position="270"/>
        <end position="290"/>
    </location>
</feature>
<keyword evidence="3 6" id="KW-1133">Transmembrane helix</keyword>
<evidence type="ECO:0000256" key="3">
    <source>
        <dbReference type="ARBA" id="ARBA00022989"/>
    </source>
</evidence>
<feature type="region of interest" description="Disordered" evidence="5">
    <location>
        <begin position="66"/>
        <end position="88"/>
    </location>
</feature>
<dbReference type="PANTHER" id="PTHR13800:SF1">
    <property type="entry name" value="TRANSIENT RECEPTOR POTENTIAL CATION CHANNEL TRPM"/>
    <property type="match status" value="1"/>
</dbReference>
<protein>
    <submittedName>
        <fullName evidence="9">Uncharacterized protein</fullName>
    </submittedName>
</protein>
<dbReference type="EMBL" id="CAJPWZ010000545">
    <property type="protein sequence ID" value="CAG2196139.1"/>
    <property type="molecule type" value="Genomic_DNA"/>
</dbReference>
<name>A0A8S3QH45_MYTED</name>
<reference evidence="9" key="1">
    <citation type="submission" date="2021-03" db="EMBL/GenBank/DDBJ databases">
        <authorList>
            <person name="Bekaert M."/>
        </authorList>
    </citation>
    <scope>NUCLEOTIDE SEQUENCE</scope>
</reference>
<evidence type="ECO:0000256" key="5">
    <source>
        <dbReference type="SAM" id="MobiDB-lite"/>
    </source>
</evidence>
<dbReference type="PANTHER" id="PTHR13800">
    <property type="entry name" value="TRANSIENT RECEPTOR POTENTIAL CATION CHANNEL, SUBFAMILY M, MEMBER 6"/>
    <property type="match status" value="1"/>
</dbReference>
<feature type="compositionally biased region" description="Basic residues" evidence="5">
    <location>
        <begin position="811"/>
        <end position="822"/>
    </location>
</feature>